<dbReference type="Proteomes" id="UP000196475">
    <property type="component" value="Unassembled WGS sequence"/>
</dbReference>
<dbReference type="EMBL" id="LZRT01000090">
    <property type="protein sequence ID" value="OUM86478.1"/>
    <property type="molecule type" value="Genomic_DNA"/>
</dbReference>
<sequence>METKKIKNLIRGILSSETRLSLRKECVNIGYECHLDVVSREQENGEYFLVGYIVTHRAFPHMKEDHRYVQHIFKLLYELERIPAKRRVLIFADSTLYEKFNKWYPVRDRRGVEIRCIDLSEMSAGQGKRHEKKRWADSG</sequence>
<protein>
    <submittedName>
        <fullName evidence="1">Uncharacterized protein</fullName>
    </submittedName>
</protein>
<proteinExistence type="predicted"/>
<dbReference type="AlphaFoldDB" id="A0A1Y3PMZ3"/>
<name>A0A1Y3PMZ3_9BACI</name>
<organism evidence="1 2">
    <name type="scientific">Bacillus thermozeamaize</name>
    <dbReference type="NCBI Taxonomy" id="230954"/>
    <lineage>
        <taxon>Bacteria</taxon>
        <taxon>Bacillati</taxon>
        <taxon>Bacillota</taxon>
        <taxon>Bacilli</taxon>
        <taxon>Bacillales</taxon>
        <taxon>Bacillaceae</taxon>
        <taxon>Bacillus</taxon>
    </lineage>
</organism>
<reference evidence="2" key="1">
    <citation type="submission" date="2016-06" db="EMBL/GenBank/DDBJ databases">
        <authorList>
            <person name="Nascimento L."/>
            <person name="Pereira R.V."/>
            <person name="Martins L.F."/>
            <person name="Quaggio R.B."/>
            <person name="Silva A.M."/>
            <person name="Setubal J.C."/>
        </authorList>
    </citation>
    <scope>NUCLEOTIDE SEQUENCE [LARGE SCALE GENOMIC DNA]</scope>
</reference>
<accession>A0A1Y3PMZ3</accession>
<comment type="caution">
    <text evidence="1">The sequence shown here is derived from an EMBL/GenBank/DDBJ whole genome shotgun (WGS) entry which is preliminary data.</text>
</comment>
<evidence type="ECO:0000313" key="1">
    <source>
        <dbReference type="EMBL" id="OUM86478.1"/>
    </source>
</evidence>
<evidence type="ECO:0000313" key="2">
    <source>
        <dbReference type="Proteomes" id="UP000196475"/>
    </source>
</evidence>
<gene>
    <name evidence="1" type="ORF">BAA01_06950</name>
</gene>